<dbReference type="SUPFAM" id="SSF56281">
    <property type="entry name" value="Metallo-hydrolase/oxidoreductase"/>
    <property type="match status" value="1"/>
</dbReference>
<dbReference type="GO" id="GO:0016787">
    <property type="term" value="F:hydrolase activity"/>
    <property type="evidence" value="ECO:0007669"/>
    <property type="project" value="UniProtKB-KW"/>
</dbReference>
<feature type="domain" description="Metallo-beta-lactamase" evidence="5">
    <location>
        <begin position="13"/>
        <end position="195"/>
    </location>
</feature>
<dbReference type="GO" id="GO:0046872">
    <property type="term" value="F:metal ion binding"/>
    <property type="evidence" value="ECO:0007669"/>
    <property type="project" value="UniProtKB-KW"/>
</dbReference>
<proteinExistence type="predicted"/>
<accession>A0A098LM92</accession>
<protein>
    <submittedName>
        <fullName evidence="6">Metallo-beta-lactamase</fullName>
    </submittedName>
</protein>
<evidence type="ECO:0000256" key="2">
    <source>
        <dbReference type="ARBA" id="ARBA00022723"/>
    </source>
</evidence>
<dbReference type="InterPro" id="IPR051453">
    <property type="entry name" value="MBL_Glyoxalase_II"/>
</dbReference>
<dbReference type="RefSeq" id="WP_045469409.1">
    <property type="nucleotide sequence ID" value="NZ_BBLT01000014.1"/>
</dbReference>
<dbReference type="PANTHER" id="PTHR46233:SF3">
    <property type="entry name" value="HYDROXYACYLGLUTATHIONE HYDROLASE GLOC"/>
    <property type="match status" value="1"/>
</dbReference>
<dbReference type="PANTHER" id="PTHR46233">
    <property type="entry name" value="HYDROXYACYLGLUTATHIONE HYDROLASE GLOC"/>
    <property type="match status" value="1"/>
</dbReference>
<dbReference type="Gene3D" id="3.60.15.10">
    <property type="entry name" value="Ribonuclease Z/Hydroxyacylglutathione hydrolase-like"/>
    <property type="match status" value="1"/>
</dbReference>
<dbReference type="CDD" id="cd06262">
    <property type="entry name" value="metallo-hydrolase-like_MBL-fold"/>
    <property type="match status" value="1"/>
</dbReference>
<evidence type="ECO:0000256" key="3">
    <source>
        <dbReference type="ARBA" id="ARBA00022801"/>
    </source>
</evidence>
<keyword evidence="2" id="KW-0479">Metal-binding</keyword>
<comment type="caution">
    <text evidence="6">The sequence shown here is derived from an EMBL/GenBank/DDBJ whole genome shotgun (WGS) entry which is preliminary data.</text>
</comment>
<evidence type="ECO:0000313" key="7">
    <source>
        <dbReference type="Proteomes" id="UP000030185"/>
    </source>
</evidence>
<dbReference type="Pfam" id="PF00753">
    <property type="entry name" value="Lactamase_B"/>
    <property type="match status" value="1"/>
</dbReference>
<sequence>MIQVHSFVFNPFQENTYILFDETREAIIIDPGCYEKDEQKDLTAFIESKDLKVKSLINTHCHVDHVLGNSFVKDHYKVELGIHPIELNLLRAVKSYAFNYGFAGYHGTEPEYYLNEGDKVKFGNSKLEVLFVPGHAPGHIALYSKEQAFCIAGDVLFNRSIGRTDLPGGNFETLIHSIQTKLFVLPDNTVIFPGHGPSTTIGEEKRYNPYCATIK</sequence>
<dbReference type="InterPro" id="IPR036866">
    <property type="entry name" value="RibonucZ/Hydroxyglut_hydro"/>
</dbReference>
<dbReference type="AlphaFoldDB" id="A0A098LM92"/>
<gene>
    <name evidence="6" type="ORF">MYP_4849</name>
</gene>
<evidence type="ECO:0000313" key="6">
    <source>
        <dbReference type="EMBL" id="GAL87619.1"/>
    </source>
</evidence>
<organism evidence="6 7">
    <name type="scientific">Sporocytophaga myxococcoides</name>
    <dbReference type="NCBI Taxonomy" id="153721"/>
    <lineage>
        <taxon>Bacteria</taxon>
        <taxon>Pseudomonadati</taxon>
        <taxon>Bacteroidota</taxon>
        <taxon>Cytophagia</taxon>
        <taxon>Cytophagales</taxon>
        <taxon>Cytophagaceae</taxon>
        <taxon>Sporocytophaga</taxon>
    </lineage>
</organism>
<dbReference type="STRING" id="153721.MYP_4849"/>
<evidence type="ECO:0000259" key="5">
    <source>
        <dbReference type="SMART" id="SM00849"/>
    </source>
</evidence>
<dbReference type="OrthoDB" id="9802248at2"/>
<comment type="cofactor">
    <cofactor evidence="1">
        <name>Zn(2+)</name>
        <dbReference type="ChEBI" id="CHEBI:29105"/>
    </cofactor>
</comment>
<dbReference type="eggNOG" id="COG0491">
    <property type="taxonomic scope" value="Bacteria"/>
</dbReference>
<name>A0A098LM92_9BACT</name>
<reference evidence="6 7" key="1">
    <citation type="submission" date="2014-09" db="EMBL/GenBank/DDBJ databases">
        <title>Sporocytophaga myxococcoides PG-01 genome sequencing.</title>
        <authorList>
            <person name="Liu L."/>
            <person name="Gao P.J."/>
            <person name="Chen G.J."/>
            <person name="Wang L.S."/>
        </authorList>
    </citation>
    <scope>NUCLEOTIDE SEQUENCE [LARGE SCALE GENOMIC DNA]</scope>
    <source>
        <strain evidence="6 7">PG-01</strain>
    </source>
</reference>
<dbReference type="InterPro" id="IPR001279">
    <property type="entry name" value="Metallo-B-lactamas"/>
</dbReference>
<evidence type="ECO:0000256" key="4">
    <source>
        <dbReference type="ARBA" id="ARBA00022833"/>
    </source>
</evidence>
<dbReference type="Proteomes" id="UP000030185">
    <property type="component" value="Unassembled WGS sequence"/>
</dbReference>
<keyword evidence="4" id="KW-0862">Zinc</keyword>
<evidence type="ECO:0000256" key="1">
    <source>
        <dbReference type="ARBA" id="ARBA00001947"/>
    </source>
</evidence>
<keyword evidence="7" id="KW-1185">Reference proteome</keyword>
<keyword evidence="3" id="KW-0378">Hydrolase</keyword>
<dbReference type="SMART" id="SM00849">
    <property type="entry name" value="Lactamase_B"/>
    <property type="match status" value="1"/>
</dbReference>
<dbReference type="EMBL" id="BBLT01000014">
    <property type="protein sequence ID" value="GAL87619.1"/>
    <property type="molecule type" value="Genomic_DNA"/>
</dbReference>